<feature type="disulfide bond" evidence="8">
    <location>
        <begin position="168"/>
        <end position="221"/>
    </location>
</feature>
<dbReference type="OMA" id="THNEMES"/>
<keyword evidence="8" id="KW-1015">Disulfide bond</keyword>
<dbReference type="GO" id="GO:0031419">
    <property type="term" value="F:cobalamin binding"/>
    <property type="evidence" value="ECO:0007669"/>
    <property type="project" value="InterPro"/>
</dbReference>
<keyword evidence="5" id="KW-0732">Signal</keyword>
<evidence type="ECO:0000256" key="5">
    <source>
        <dbReference type="ARBA" id="ARBA00022729"/>
    </source>
</evidence>
<dbReference type="AlphaFoldDB" id="A0A401SXG0"/>
<accession>A0A401SXG0</accession>
<dbReference type="PANTHER" id="PTHR10559">
    <property type="entry name" value="TRANSCOBALAMIN-1/GASTRIC INTRINSIC FACTOR"/>
    <property type="match status" value="1"/>
</dbReference>
<comment type="caution">
    <text evidence="9">The sequence shown here is derived from an EMBL/GenBank/DDBJ whole genome shotgun (WGS) entry which is preliminary data.</text>
</comment>
<keyword evidence="3" id="KW-0406">Ion transport</keyword>
<evidence type="ECO:0000256" key="3">
    <source>
        <dbReference type="ARBA" id="ARBA00022426"/>
    </source>
</evidence>
<evidence type="ECO:0000256" key="1">
    <source>
        <dbReference type="ARBA" id="ARBA00004613"/>
    </source>
</evidence>
<evidence type="ECO:0000313" key="10">
    <source>
        <dbReference type="Proteomes" id="UP000287033"/>
    </source>
</evidence>
<dbReference type="GO" id="GO:0006824">
    <property type="term" value="P:cobalt ion transport"/>
    <property type="evidence" value="ECO:0007669"/>
    <property type="project" value="UniProtKB-KW"/>
</dbReference>
<name>A0A401SXG0_CHIPU</name>
<dbReference type="InterPro" id="IPR002157">
    <property type="entry name" value="Cbl-bd_prot"/>
</dbReference>
<evidence type="ECO:0000256" key="8">
    <source>
        <dbReference type="PIRSR" id="PIRSR602157-2"/>
    </source>
</evidence>
<dbReference type="Pfam" id="PF01122">
    <property type="entry name" value="Cobalamin_bind"/>
    <property type="match status" value="1"/>
</dbReference>
<evidence type="ECO:0000256" key="6">
    <source>
        <dbReference type="ARBA" id="ARBA00023285"/>
    </source>
</evidence>
<evidence type="ECO:0000256" key="4">
    <source>
        <dbReference type="ARBA" id="ARBA00022525"/>
    </source>
</evidence>
<organism evidence="9 10">
    <name type="scientific">Chiloscyllium punctatum</name>
    <name type="common">Brownbanded bambooshark</name>
    <name type="synonym">Hemiscyllium punctatum</name>
    <dbReference type="NCBI Taxonomy" id="137246"/>
    <lineage>
        <taxon>Eukaryota</taxon>
        <taxon>Metazoa</taxon>
        <taxon>Chordata</taxon>
        <taxon>Craniata</taxon>
        <taxon>Vertebrata</taxon>
        <taxon>Chondrichthyes</taxon>
        <taxon>Elasmobranchii</taxon>
        <taxon>Galeomorphii</taxon>
        <taxon>Galeoidea</taxon>
        <taxon>Orectolobiformes</taxon>
        <taxon>Hemiscylliidae</taxon>
        <taxon>Chiloscyllium</taxon>
    </lineage>
</organism>
<sequence length="454" mass="51980">MSIQVGSEDKSWRVGFLKNVMQPGKLLLIFCMQVLFLSVKLQRTSEDPITSLNARLLQSTRLALPANPSIHIALRLSAHHSMHDERRYLKRLKTDLQSQLSSFSGVQPSTDLAALYLLALRASCQDHHSQHRAISYLKSRLRAEKKHIQHDVSFNNYYQYSLGVLALCVNDVRIDSSVLSGLVPHEHRHHWFHALSGLIPHEHRRHWFVGTAAMMVLALKCVSESKVPHTGTWMYSNDTRMKVQATMNKMTQKIQDRQTKNGEIGDIYSTSLALQALLAGGDEERWLKGKTRLLIEAQRGMFRNPMALSQLLPVLYHKTYLDIGQINCSNENDDLKWMRSDHRTEPNLNNQKGFVRLSVNDMNGTVICTAKVPLFQKMSLQAVLNEARSIDAKFNFETRPTVWGPFLTSVCNQRAQDNARNYWRLLTGNIPLKQGIRDYLPHQGEHIILRLSKF</sequence>
<dbReference type="PANTHER" id="PTHR10559:SF18">
    <property type="entry name" value="TRANSCOBALAMIN II"/>
    <property type="match status" value="1"/>
</dbReference>
<dbReference type="GO" id="GO:0015889">
    <property type="term" value="P:cobalamin transport"/>
    <property type="evidence" value="ECO:0007669"/>
    <property type="project" value="InterPro"/>
</dbReference>
<keyword evidence="4" id="KW-0964">Secreted</keyword>
<gene>
    <name evidence="9" type="ORF">chiPu_0013578</name>
</gene>
<dbReference type="EMBL" id="BEZZ01000663">
    <property type="protein sequence ID" value="GCC35097.1"/>
    <property type="molecule type" value="Genomic_DNA"/>
</dbReference>
<keyword evidence="10" id="KW-1185">Reference proteome</keyword>
<evidence type="ECO:0008006" key="11">
    <source>
        <dbReference type="Google" id="ProtNLM"/>
    </source>
</evidence>
<protein>
    <recommendedName>
        <fullName evidence="11">DUF4430 domain-containing protein</fullName>
    </recommendedName>
</protein>
<dbReference type="Gene3D" id="1.50.10.20">
    <property type="match status" value="1"/>
</dbReference>
<comment type="subcellular location">
    <subcellularLocation>
        <location evidence="1">Secreted</location>
    </subcellularLocation>
</comment>
<keyword evidence="3" id="KW-0171">Cobalt transport</keyword>
<evidence type="ECO:0000256" key="7">
    <source>
        <dbReference type="PIRSR" id="PIRSR602157-1"/>
    </source>
</evidence>
<dbReference type="Gene3D" id="2.170.130.30">
    <property type="match status" value="1"/>
</dbReference>
<reference evidence="9 10" key="1">
    <citation type="journal article" date="2018" name="Nat. Ecol. Evol.">
        <title>Shark genomes provide insights into elasmobranch evolution and the origin of vertebrates.</title>
        <authorList>
            <person name="Hara Y"/>
            <person name="Yamaguchi K"/>
            <person name="Onimaru K"/>
            <person name="Kadota M"/>
            <person name="Koyanagi M"/>
            <person name="Keeley SD"/>
            <person name="Tatsumi K"/>
            <person name="Tanaka K"/>
            <person name="Motone F"/>
            <person name="Kageyama Y"/>
            <person name="Nozu R"/>
            <person name="Adachi N"/>
            <person name="Nishimura O"/>
            <person name="Nakagawa R"/>
            <person name="Tanegashima C"/>
            <person name="Kiyatake I"/>
            <person name="Matsumoto R"/>
            <person name="Murakumo K"/>
            <person name="Nishida K"/>
            <person name="Terakita A"/>
            <person name="Kuratani S"/>
            <person name="Sato K"/>
            <person name="Hyodo S Kuraku.S."/>
        </authorList>
    </citation>
    <scope>NUCLEOTIDE SEQUENCE [LARGE SCALE GENOMIC DNA]</scope>
</reference>
<dbReference type="STRING" id="137246.A0A401SXG0"/>
<dbReference type="InterPro" id="IPR051588">
    <property type="entry name" value="Cobalamin_Transport"/>
</dbReference>
<dbReference type="InterPro" id="IPR008930">
    <property type="entry name" value="Terpenoid_cyclase/PrenylTrfase"/>
</dbReference>
<feature type="binding site" evidence="7">
    <location>
        <begin position="423"/>
        <end position="425"/>
    </location>
    <ligand>
        <name>cyanocob(III)alamin</name>
        <dbReference type="ChEBI" id="CHEBI:17439"/>
    </ligand>
</feature>
<dbReference type="SUPFAM" id="SSF48239">
    <property type="entry name" value="Terpenoid cyclases/Protein prenyltransferases"/>
    <property type="match status" value="1"/>
</dbReference>
<dbReference type="Proteomes" id="UP000287033">
    <property type="component" value="Unassembled WGS sequence"/>
</dbReference>
<comment type="similarity">
    <text evidence="2">Belongs to the eukaryotic cobalamin transport proteins family.</text>
</comment>
<keyword evidence="3" id="KW-0813">Transport</keyword>
<feature type="binding site" evidence="7">
    <location>
        <position position="432"/>
    </location>
    <ligand>
        <name>cyanocob(III)alamin</name>
        <dbReference type="ChEBI" id="CHEBI:17439"/>
    </ligand>
</feature>
<feature type="binding site" evidence="7">
    <location>
        <position position="310"/>
    </location>
    <ligand>
        <name>cyanocob(III)alamin</name>
        <dbReference type="ChEBI" id="CHEBI:17439"/>
    </ligand>
</feature>
<feature type="binding site" evidence="7">
    <location>
        <position position="266"/>
    </location>
    <ligand>
        <name>cyanocob(III)alamin</name>
        <dbReference type="ChEBI" id="CHEBI:17439"/>
    </ligand>
</feature>
<keyword evidence="6 7" id="KW-0170">Cobalt</keyword>
<dbReference type="OrthoDB" id="9440006at2759"/>
<dbReference type="GO" id="GO:0005615">
    <property type="term" value="C:extracellular space"/>
    <property type="evidence" value="ECO:0007669"/>
    <property type="project" value="TreeGrafter"/>
</dbReference>
<proteinExistence type="inferred from homology"/>
<evidence type="ECO:0000256" key="2">
    <source>
        <dbReference type="ARBA" id="ARBA00006449"/>
    </source>
</evidence>
<evidence type="ECO:0000313" key="9">
    <source>
        <dbReference type="EMBL" id="GCC35097.1"/>
    </source>
</evidence>